<gene>
    <name evidence="1" type="ORF">VTL71DRAFT_11559</name>
</gene>
<keyword evidence="2" id="KW-1185">Reference proteome</keyword>
<evidence type="ECO:0000313" key="2">
    <source>
        <dbReference type="Proteomes" id="UP001595075"/>
    </source>
</evidence>
<organism evidence="1 2">
    <name type="scientific">Oculimacula yallundae</name>
    <dbReference type="NCBI Taxonomy" id="86028"/>
    <lineage>
        <taxon>Eukaryota</taxon>
        <taxon>Fungi</taxon>
        <taxon>Dikarya</taxon>
        <taxon>Ascomycota</taxon>
        <taxon>Pezizomycotina</taxon>
        <taxon>Leotiomycetes</taxon>
        <taxon>Helotiales</taxon>
        <taxon>Ploettnerulaceae</taxon>
        <taxon>Oculimacula</taxon>
    </lineage>
</organism>
<protein>
    <submittedName>
        <fullName evidence="1">Uncharacterized protein</fullName>
    </submittedName>
</protein>
<name>A0ABR4CS59_9HELO</name>
<dbReference type="EMBL" id="JAZHXI010000004">
    <property type="protein sequence ID" value="KAL2072216.1"/>
    <property type="molecule type" value="Genomic_DNA"/>
</dbReference>
<proteinExistence type="predicted"/>
<feature type="non-terminal residue" evidence="1">
    <location>
        <position position="87"/>
    </location>
</feature>
<accession>A0ABR4CS59</accession>
<reference evidence="1 2" key="1">
    <citation type="journal article" date="2024" name="Commun. Biol.">
        <title>Comparative genomic analysis of thermophilic fungi reveals convergent evolutionary adaptations and gene losses.</title>
        <authorList>
            <person name="Steindorff A.S."/>
            <person name="Aguilar-Pontes M.V."/>
            <person name="Robinson A.J."/>
            <person name="Andreopoulos B."/>
            <person name="LaButti K."/>
            <person name="Kuo A."/>
            <person name="Mondo S."/>
            <person name="Riley R."/>
            <person name="Otillar R."/>
            <person name="Haridas S."/>
            <person name="Lipzen A."/>
            <person name="Grimwood J."/>
            <person name="Schmutz J."/>
            <person name="Clum A."/>
            <person name="Reid I.D."/>
            <person name="Moisan M.C."/>
            <person name="Butler G."/>
            <person name="Nguyen T.T.M."/>
            <person name="Dewar K."/>
            <person name="Conant G."/>
            <person name="Drula E."/>
            <person name="Henrissat B."/>
            <person name="Hansel C."/>
            <person name="Singer S."/>
            <person name="Hutchinson M.I."/>
            <person name="de Vries R.P."/>
            <person name="Natvig D.O."/>
            <person name="Powell A.J."/>
            <person name="Tsang A."/>
            <person name="Grigoriev I.V."/>
        </authorList>
    </citation>
    <scope>NUCLEOTIDE SEQUENCE [LARGE SCALE GENOMIC DNA]</scope>
    <source>
        <strain evidence="1 2">CBS 494.80</strain>
    </source>
</reference>
<sequence>MAVAVPRNQDFSIPEIGKSGEFHIASGPRVRSSSRRSFEQDWMASETPIQDSAKLKPFLRTRSASRKNKKSTEGVTYTDVSCQGGCL</sequence>
<evidence type="ECO:0000313" key="1">
    <source>
        <dbReference type="EMBL" id="KAL2072216.1"/>
    </source>
</evidence>
<dbReference type="Proteomes" id="UP001595075">
    <property type="component" value="Unassembled WGS sequence"/>
</dbReference>
<comment type="caution">
    <text evidence="1">The sequence shown here is derived from an EMBL/GenBank/DDBJ whole genome shotgun (WGS) entry which is preliminary data.</text>
</comment>